<sequence length="538" mass="58226">MVFLRSFYLQLLAVTSLATATVQSNSTVDLGYATYRGTPLEAGVTQFLGVRYAAPPVGERRWRAPQDPGVETGVQDAGAYKPICIGQSQPTNSTSLSEDCLHLNIFTPSNATASSKLPVWFYIQGGGFGTNYNANYNGTEVVRRSGNGLILVNFNYRVGALGFLASEEVHRDGDLNAGLLDQRKALEWVREYIHLFGGDPNRVVLHGSSAGGSSIAYHLQAYGGRNDNLFIGGIAASPYFPYQPTVGEAEFVFDRFASDVGCGNASNTLSCLRSANINAIEVANVPKPFPGAPGPGLFAFLPVVDGNFSRHRLYDAFSNGNFFQIPLIVGGDTNEGTVFAPNASSPADVSDFMQSNYPHLTESELSRINDAYPIMDRLLQHEPYFPSASAAWGEASIVCSGLLLSDTMARFGDGSKVWNYRYNVQDPGSIALGLGVTHTSETSAVFGGLDMAPGLDTSLADVNAGIVPLMEDYYISFVVGMDPNKGKARETPVWQIYRRGPSDSRLRIMTNGTQMENVDSGLRDRCDMWKSMAGQMEF</sequence>
<feature type="chain" id="PRO_5026375102" description="Carboxylic ester hydrolase" evidence="3">
    <location>
        <begin position="21"/>
        <end position="538"/>
    </location>
</feature>
<gene>
    <name evidence="5" type="ORF">K402DRAFT_368824</name>
</gene>
<dbReference type="OrthoDB" id="408631at2759"/>
<dbReference type="PANTHER" id="PTHR43918:SF4">
    <property type="entry name" value="CARBOXYLIC ESTER HYDROLASE"/>
    <property type="match status" value="1"/>
</dbReference>
<feature type="signal peptide" evidence="3">
    <location>
        <begin position="1"/>
        <end position="20"/>
    </location>
</feature>
<evidence type="ECO:0000256" key="3">
    <source>
        <dbReference type="RuleBase" id="RU361235"/>
    </source>
</evidence>
<organism evidence="5 6">
    <name type="scientific">Aulographum hederae CBS 113979</name>
    <dbReference type="NCBI Taxonomy" id="1176131"/>
    <lineage>
        <taxon>Eukaryota</taxon>
        <taxon>Fungi</taxon>
        <taxon>Dikarya</taxon>
        <taxon>Ascomycota</taxon>
        <taxon>Pezizomycotina</taxon>
        <taxon>Dothideomycetes</taxon>
        <taxon>Pleosporomycetidae</taxon>
        <taxon>Aulographales</taxon>
        <taxon>Aulographaceae</taxon>
    </lineage>
</organism>
<evidence type="ECO:0000313" key="5">
    <source>
        <dbReference type="EMBL" id="KAF1991036.1"/>
    </source>
</evidence>
<dbReference type="EMBL" id="ML977140">
    <property type="protein sequence ID" value="KAF1991036.1"/>
    <property type="molecule type" value="Genomic_DNA"/>
</dbReference>
<dbReference type="PROSITE" id="PS00122">
    <property type="entry name" value="CARBOXYLESTERASE_B_1"/>
    <property type="match status" value="1"/>
</dbReference>
<dbReference type="GO" id="GO:0052689">
    <property type="term" value="F:carboxylic ester hydrolase activity"/>
    <property type="evidence" value="ECO:0007669"/>
    <property type="project" value="TreeGrafter"/>
</dbReference>
<dbReference type="Proteomes" id="UP000800041">
    <property type="component" value="Unassembled WGS sequence"/>
</dbReference>
<dbReference type="InterPro" id="IPR002018">
    <property type="entry name" value="CarbesteraseB"/>
</dbReference>
<feature type="domain" description="Carboxylesterase type B" evidence="4">
    <location>
        <begin position="34"/>
        <end position="517"/>
    </location>
</feature>
<evidence type="ECO:0000256" key="1">
    <source>
        <dbReference type="ARBA" id="ARBA00005964"/>
    </source>
</evidence>
<reference evidence="5" key="1">
    <citation type="journal article" date="2020" name="Stud. Mycol.">
        <title>101 Dothideomycetes genomes: a test case for predicting lifestyles and emergence of pathogens.</title>
        <authorList>
            <person name="Haridas S."/>
            <person name="Albert R."/>
            <person name="Binder M."/>
            <person name="Bloem J."/>
            <person name="Labutti K."/>
            <person name="Salamov A."/>
            <person name="Andreopoulos B."/>
            <person name="Baker S."/>
            <person name="Barry K."/>
            <person name="Bills G."/>
            <person name="Bluhm B."/>
            <person name="Cannon C."/>
            <person name="Castanera R."/>
            <person name="Culley D."/>
            <person name="Daum C."/>
            <person name="Ezra D."/>
            <person name="Gonzalez J."/>
            <person name="Henrissat B."/>
            <person name="Kuo A."/>
            <person name="Liang C."/>
            <person name="Lipzen A."/>
            <person name="Lutzoni F."/>
            <person name="Magnuson J."/>
            <person name="Mondo S."/>
            <person name="Nolan M."/>
            <person name="Ohm R."/>
            <person name="Pangilinan J."/>
            <person name="Park H.-J."/>
            <person name="Ramirez L."/>
            <person name="Alfaro M."/>
            <person name="Sun H."/>
            <person name="Tritt A."/>
            <person name="Yoshinaga Y."/>
            <person name="Zwiers L.-H."/>
            <person name="Turgeon B."/>
            <person name="Goodwin S."/>
            <person name="Spatafora J."/>
            <person name="Crous P."/>
            <person name="Grigoriev I."/>
        </authorList>
    </citation>
    <scope>NUCLEOTIDE SEQUENCE</scope>
    <source>
        <strain evidence="5">CBS 113979</strain>
    </source>
</reference>
<dbReference type="InterPro" id="IPR050654">
    <property type="entry name" value="AChE-related_enzymes"/>
</dbReference>
<dbReference type="InterPro" id="IPR029058">
    <property type="entry name" value="AB_hydrolase_fold"/>
</dbReference>
<evidence type="ECO:0000256" key="2">
    <source>
        <dbReference type="ARBA" id="ARBA00022801"/>
    </source>
</evidence>
<keyword evidence="3" id="KW-0732">Signal</keyword>
<keyword evidence="2 3" id="KW-0378">Hydrolase</keyword>
<proteinExistence type="inferred from homology"/>
<dbReference type="Gene3D" id="3.40.50.1820">
    <property type="entry name" value="alpha/beta hydrolase"/>
    <property type="match status" value="1"/>
</dbReference>
<keyword evidence="6" id="KW-1185">Reference proteome</keyword>
<evidence type="ECO:0000259" key="4">
    <source>
        <dbReference type="Pfam" id="PF00135"/>
    </source>
</evidence>
<name>A0A6G1HCS8_9PEZI</name>
<dbReference type="AlphaFoldDB" id="A0A6G1HCS8"/>
<comment type="similarity">
    <text evidence="1 3">Belongs to the type-B carboxylesterase/lipase family.</text>
</comment>
<dbReference type="SUPFAM" id="SSF53474">
    <property type="entry name" value="alpha/beta-Hydrolases"/>
    <property type="match status" value="1"/>
</dbReference>
<dbReference type="EC" id="3.1.1.-" evidence="3"/>
<dbReference type="PANTHER" id="PTHR43918">
    <property type="entry name" value="ACETYLCHOLINESTERASE"/>
    <property type="match status" value="1"/>
</dbReference>
<evidence type="ECO:0000313" key="6">
    <source>
        <dbReference type="Proteomes" id="UP000800041"/>
    </source>
</evidence>
<dbReference type="Pfam" id="PF00135">
    <property type="entry name" value="COesterase"/>
    <property type="match status" value="1"/>
</dbReference>
<protein>
    <recommendedName>
        <fullName evidence="3">Carboxylic ester hydrolase</fullName>
        <ecNumber evidence="3">3.1.1.-</ecNumber>
    </recommendedName>
</protein>
<dbReference type="InterPro" id="IPR019826">
    <property type="entry name" value="Carboxylesterase_B_AS"/>
</dbReference>
<accession>A0A6G1HCS8</accession>